<protein>
    <submittedName>
        <fullName evidence="1">Uncharacterized protein</fullName>
    </submittedName>
</protein>
<accession>A0A0F3MJC4</accession>
<keyword evidence="2" id="KW-1185">Reference proteome</keyword>
<sequence length="47" mass="5441">MDIISNDKFINMLRCSLIEYVTPTGVMSKSLYRSLWNVLKQEEIASC</sequence>
<comment type="caution">
    <text evidence="1">The sequence shown here is derived from an EMBL/GenBank/DDBJ whole genome shotgun (WGS) entry which is preliminary data.</text>
</comment>
<dbReference type="PATRIC" id="fig|1359168.3.peg.287"/>
<dbReference type="EMBL" id="LANP01000016">
    <property type="protein sequence ID" value="KJV55855.1"/>
    <property type="molecule type" value="Genomic_DNA"/>
</dbReference>
<evidence type="ECO:0000313" key="2">
    <source>
        <dbReference type="Proteomes" id="UP000033616"/>
    </source>
</evidence>
<dbReference type="AlphaFoldDB" id="A0A0F3MJC4"/>
<proteinExistence type="predicted"/>
<reference evidence="1 2" key="1">
    <citation type="submission" date="2015-02" db="EMBL/GenBank/DDBJ databases">
        <title>Genome Sequencing of Rickettsiales.</title>
        <authorList>
            <person name="Daugherty S.C."/>
            <person name="Su Q."/>
            <person name="Abolude K."/>
            <person name="Beier-Sexton M."/>
            <person name="Carlyon J.A."/>
            <person name="Carter R."/>
            <person name="Day N.P."/>
            <person name="Dumler S.J."/>
            <person name="Dyachenko V."/>
            <person name="Godinez A."/>
            <person name="Kurtti T.J."/>
            <person name="Lichay M."/>
            <person name="Mullins K.E."/>
            <person name="Ott S."/>
            <person name="Pappas-Brown V."/>
            <person name="Paris D.H."/>
            <person name="Patel P."/>
            <person name="Richards A.L."/>
            <person name="Sadzewicz L."/>
            <person name="Sears K."/>
            <person name="Seidman D."/>
            <person name="Sengamalay N."/>
            <person name="Stenos J."/>
            <person name="Tallon L.J."/>
            <person name="Vincent G."/>
            <person name="Fraser C.M."/>
            <person name="Munderloh U."/>
            <person name="Dunning-Hotopp J.C."/>
        </authorList>
    </citation>
    <scope>NUCLEOTIDE SEQUENCE [LARGE SCALE GENOMIC DNA]</scope>
    <source>
        <strain evidence="1 2">Fuller</strain>
    </source>
</reference>
<name>A0A0F3MJC4_9RICK</name>
<evidence type="ECO:0000313" key="1">
    <source>
        <dbReference type="EMBL" id="KJV55855.1"/>
    </source>
</evidence>
<dbReference type="Proteomes" id="UP000033616">
    <property type="component" value="Unassembled WGS sequence"/>
</dbReference>
<organism evidence="1 2">
    <name type="scientific">Orientia chuto str. Dubai</name>
    <dbReference type="NCBI Taxonomy" id="1359168"/>
    <lineage>
        <taxon>Bacteria</taxon>
        <taxon>Pseudomonadati</taxon>
        <taxon>Pseudomonadota</taxon>
        <taxon>Alphaproteobacteria</taxon>
        <taxon>Rickettsiales</taxon>
        <taxon>Rickettsiaceae</taxon>
        <taxon>Rickettsieae</taxon>
        <taxon>Orientia</taxon>
    </lineage>
</organism>
<gene>
    <name evidence="1" type="ORF">OCHUTO_0675</name>
</gene>